<keyword evidence="3" id="KW-0675">Receptor</keyword>
<proteinExistence type="predicted"/>
<feature type="compositionally biased region" description="Basic and acidic residues" evidence="1">
    <location>
        <begin position="259"/>
        <end position="268"/>
    </location>
</feature>
<evidence type="ECO:0000313" key="3">
    <source>
        <dbReference type="EMBL" id="KAJ5069411.1"/>
    </source>
</evidence>
<keyword evidence="2" id="KW-0472">Membrane</keyword>
<organism evidence="3 4">
    <name type="scientific">Anaeramoeba ignava</name>
    <name type="common">Anaerobic marine amoeba</name>
    <dbReference type="NCBI Taxonomy" id="1746090"/>
    <lineage>
        <taxon>Eukaryota</taxon>
        <taxon>Metamonada</taxon>
        <taxon>Anaeramoebidae</taxon>
        <taxon>Anaeramoeba</taxon>
    </lineage>
</organism>
<dbReference type="EMBL" id="JAPDFW010000104">
    <property type="protein sequence ID" value="KAJ5069411.1"/>
    <property type="molecule type" value="Genomic_DNA"/>
</dbReference>
<keyword evidence="2" id="KW-1133">Transmembrane helix</keyword>
<feature type="region of interest" description="Disordered" evidence="1">
    <location>
        <begin position="226"/>
        <end position="268"/>
    </location>
</feature>
<feature type="transmembrane region" description="Helical" evidence="2">
    <location>
        <begin position="182"/>
        <end position="203"/>
    </location>
</feature>
<sequence length="268" mass="29460">MRLRLFLRRSCRIFAWFLHLLHFSLNANAFGSISGFPFHLIFIFNANFRHSISPRPKFFVHAPFHTCANTNFAFSARSPKPSYSPTPTPTTPTNSPSSSPTPIPSNSPSNSPTPTPTPSNSPTPTPTPTPSNSPKPSYTPTPTPTPTPSNSPTPTPTPTPTPSISPSPSSSTSKTAALSGKVIVGTILGVVILLILFWIFILIKRKKARYFVPIGTINETLFESFSDDGFEQDSDSKKKYDDINNDNENERNYSGSESSEFKNRFSNF</sequence>
<accession>A0A9Q0LAE3</accession>
<keyword evidence="2" id="KW-0812">Transmembrane</keyword>
<dbReference type="AlphaFoldDB" id="A0A9Q0LAE3"/>
<dbReference type="Proteomes" id="UP001149090">
    <property type="component" value="Unassembled WGS sequence"/>
</dbReference>
<evidence type="ECO:0000256" key="1">
    <source>
        <dbReference type="SAM" id="MobiDB-lite"/>
    </source>
</evidence>
<gene>
    <name evidence="3" type="ORF">M0811_11583</name>
</gene>
<keyword evidence="4" id="KW-1185">Reference proteome</keyword>
<evidence type="ECO:0000313" key="4">
    <source>
        <dbReference type="Proteomes" id="UP001149090"/>
    </source>
</evidence>
<comment type="caution">
    <text evidence="3">The sequence shown here is derived from an EMBL/GenBank/DDBJ whole genome shotgun (WGS) entry which is preliminary data.</text>
</comment>
<evidence type="ECO:0000256" key="2">
    <source>
        <dbReference type="SAM" id="Phobius"/>
    </source>
</evidence>
<feature type="region of interest" description="Disordered" evidence="1">
    <location>
        <begin position="78"/>
        <end position="174"/>
    </location>
</feature>
<reference evidence="3" key="1">
    <citation type="submission" date="2022-10" db="EMBL/GenBank/DDBJ databases">
        <title>Novel sulphate-reducing endosymbionts in the free-living metamonad Anaeramoeba.</title>
        <authorList>
            <person name="Jerlstrom-Hultqvist J."/>
            <person name="Cepicka I."/>
            <person name="Gallot-Lavallee L."/>
            <person name="Salas-Leiva D."/>
            <person name="Curtis B.A."/>
            <person name="Zahonova K."/>
            <person name="Pipaliya S."/>
            <person name="Dacks J."/>
            <person name="Roger A.J."/>
        </authorList>
    </citation>
    <scope>NUCLEOTIDE SEQUENCE</scope>
    <source>
        <strain evidence="3">BMAN</strain>
    </source>
</reference>
<name>A0A9Q0LAE3_ANAIG</name>
<feature type="compositionally biased region" description="Pro residues" evidence="1">
    <location>
        <begin position="99"/>
        <end position="165"/>
    </location>
</feature>
<protein>
    <submittedName>
        <fullName evidence="3">Paired immunoglobulin-like type 2 receptor</fullName>
    </submittedName>
</protein>